<dbReference type="Gene3D" id="3.30.70.1290">
    <property type="entry name" value="Transposase IS200-like"/>
    <property type="match status" value="1"/>
</dbReference>
<dbReference type="PANTHER" id="PTHR36966:SF1">
    <property type="entry name" value="REP-ASSOCIATED TYROSINE TRANSPOSASE"/>
    <property type="match status" value="1"/>
</dbReference>
<dbReference type="SUPFAM" id="SSF143422">
    <property type="entry name" value="Transposase IS200-like"/>
    <property type="match status" value="1"/>
</dbReference>
<proteinExistence type="predicted"/>
<sequence length="193" mass="22264">MANTLYPSTMEEPKGWHSRGYLPHFDAPDLVQTVTFRLADSLPAHVVKMLTDDLLGNNKLETLLDNGSGACWLRDPVLARLVEDALLHFDGNRYRLLAWCVMPNHVHVMLEVAGGYQLGAIVASWKQFTARFANRHLERSGPFWQTDYFDRFVRDARHYDAALHYIEENPVKAGLTNDRANWRWSSAWRRTPK</sequence>
<dbReference type="PANTHER" id="PTHR36966">
    <property type="entry name" value="REP-ASSOCIATED TYROSINE TRANSPOSASE"/>
    <property type="match status" value="1"/>
</dbReference>
<dbReference type="EMBL" id="VDUZ01000074">
    <property type="protein sequence ID" value="TXL69691.1"/>
    <property type="molecule type" value="Genomic_DNA"/>
</dbReference>
<evidence type="ECO:0000259" key="1">
    <source>
        <dbReference type="SMART" id="SM01321"/>
    </source>
</evidence>
<keyword evidence="3" id="KW-1185">Reference proteome</keyword>
<dbReference type="Proteomes" id="UP000321638">
    <property type="component" value="Unassembled WGS sequence"/>
</dbReference>
<name>A0A5C8P8L9_9HYPH</name>
<gene>
    <name evidence="2" type="ORF">FHP25_37800</name>
</gene>
<evidence type="ECO:0000313" key="3">
    <source>
        <dbReference type="Proteomes" id="UP000321638"/>
    </source>
</evidence>
<dbReference type="InterPro" id="IPR036515">
    <property type="entry name" value="Transposase_17_sf"/>
</dbReference>
<feature type="domain" description="Transposase IS200-like" evidence="1">
    <location>
        <begin position="27"/>
        <end position="169"/>
    </location>
</feature>
<dbReference type="Pfam" id="PF01797">
    <property type="entry name" value="Y1_Tnp"/>
    <property type="match status" value="1"/>
</dbReference>
<dbReference type="GO" id="GO:0043565">
    <property type="term" value="F:sequence-specific DNA binding"/>
    <property type="evidence" value="ECO:0007669"/>
    <property type="project" value="TreeGrafter"/>
</dbReference>
<organism evidence="2 3">
    <name type="scientific">Vineibacter terrae</name>
    <dbReference type="NCBI Taxonomy" id="2586908"/>
    <lineage>
        <taxon>Bacteria</taxon>
        <taxon>Pseudomonadati</taxon>
        <taxon>Pseudomonadota</taxon>
        <taxon>Alphaproteobacteria</taxon>
        <taxon>Hyphomicrobiales</taxon>
        <taxon>Vineibacter</taxon>
    </lineage>
</organism>
<dbReference type="OrthoDB" id="9794403at2"/>
<dbReference type="RefSeq" id="WP_147852196.1">
    <property type="nucleotide sequence ID" value="NZ_VDUZ01000074.1"/>
</dbReference>
<dbReference type="InterPro" id="IPR052715">
    <property type="entry name" value="RAYT_transposase"/>
</dbReference>
<dbReference type="SMART" id="SM01321">
    <property type="entry name" value="Y1_Tnp"/>
    <property type="match status" value="1"/>
</dbReference>
<dbReference type="GO" id="GO:0006313">
    <property type="term" value="P:DNA transposition"/>
    <property type="evidence" value="ECO:0007669"/>
    <property type="project" value="InterPro"/>
</dbReference>
<reference evidence="2 3" key="1">
    <citation type="submission" date="2019-06" db="EMBL/GenBank/DDBJ databases">
        <title>New taxonomy in bacterial strain CC-CFT640, isolated from vineyard.</title>
        <authorList>
            <person name="Lin S.-Y."/>
            <person name="Tsai C.-F."/>
            <person name="Young C.-C."/>
        </authorList>
    </citation>
    <scope>NUCLEOTIDE SEQUENCE [LARGE SCALE GENOMIC DNA]</scope>
    <source>
        <strain evidence="2 3">CC-CFT640</strain>
    </source>
</reference>
<dbReference type="GO" id="GO:0004803">
    <property type="term" value="F:transposase activity"/>
    <property type="evidence" value="ECO:0007669"/>
    <property type="project" value="InterPro"/>
</dbReference>
<protein>
    <submittedName>
        <fullName evidence="2">Transposase</fullName>
    </submittedName>
</protein>
<dbReference type="AlphaFoldDB" id="A0A5C8P8L9"/>
<dbReference type="InterPro" id="IPR002686">
    <property type="entry name" value="Transposase_17"/>
</dbReference>
<evidence type="ECO:0000313" key="2">
    <source>
        <dbReference type="EMBL" id="TXL69691.1"/>
    </source>
</evidence>
<comment type="caution">
    <text evidence="2">The sequence shown here is derived from an EMBL/GenBank/DDBJ whole genome shotgun (WGS) entry which is preliminary data.</text>
</comment>
<accession>A0A5C8P8L9</accession>